<gene>
    <name evidence="10" type="ORF">D1Z90_13215</name>
</gene>
<feature type="domain" description="ABC transmembrane type-1" evidence="9">
    <location>
        <begin position="28"/>
        <end position="312"/>
    </location>
</feature>
<dbReference type="PROSITE" id="PS50929">
    <property type="entry name" value="ABC_TM1F"/>
    <property type="match status" value="1"/>
</dbReference>
<dbReference type="SMART" id="SM00382">
    <property type="entry name" value="AAA"/>
    <property type="match status" value="1"/>
</dbReference>
<dbReference type="Pfam" id="PF00005">
    <property type="entry name" value="ABC_tran"/>
    <property type="match status" value="1"/>
</dbReference>
<evidence type="ECO:0000256" key="1">
    <source>
        <dbReference type="ARBA" id="ARBA00004651"/>
    </source>
</evidence>
<feature type="transmembrane region" description="Helical" evidence="7">
    <location>
        <begin position="252"/>
        <end position="275"/>
    </location>
</feature>
<sequence>MSAIRRLSMFSILRRLVGLSYHYQRTLFISSVLMLLVALIEVTLPWLTMVFIDNHLSQASPNLNSIAIIVAAYVGLNLLGAALSYLQATTFFKLSARVTAKLRQDCFNHSLHLPMSHFISHQKGEMLNRLTQDVESVRSLFSQIMGRTLKDLVILVAVVVAMFSLQWQLALITLAFVPVFIGAFAIFRHYALPLQRRIKSNSAKLNGFLIESLSQTGIMQVFKAQARFGGRLNQIAAENITLTKRNIRLEALLLRPLFELMSIVMMTAIVLSFQWLPASELGFGLLFAFFAYLSRFFEPIINLMQSQGDMVQSAAAAERVFSLMDQEVEHAGGGINADDTCQQAPEIAFNNVSFGYEQQAILTNMHFTLAPGQQLAVVGPSGAGKTTLAHLLKCAYHPSQGSIQLDGVDIAQMQTQSIRRNIAMVEQQPFILSASIRENICLGQICSDAELERLLKQVGLESWLFSQRNGLDTLIDQQSELLSTGTKQLLAIARALCQRCKVIILDEASASLDPQANASLQTCLHQLKGQVTVVLIAHKLETLANADNILVMVKGQRVQWGSHQQLANETGMYQSLLTKQQQDSQAA</sequence>
<dbReference type="InterPro" id="IPR039421">
    <property type="entry name" value="Type_1_exporter"/>
</dbReference>
<evidence type="ECO:0000313" key="11">
    <source>
        <dbReference type="Proteomes" id="UP000283255"/>
    </source>
</evidence>
<keyword evidence="5 7" id="KW-1133">Transmembrane helix</keyword>
<keyword evidence="4 10" id="KW-0067">ATP-binding</keyword>
<dbReference type="Gene3D" id="1.20.1560.10">
    <property type="entry name" value="ABC transporter type 1, transmembrane domain"/>
    <property type="match status" value="1"/>
</dbReference>
<reference evidence="10 11" key="1">
    <citation type="submission" date="2018-09" db="EMBL/GenBank/DDBJ databases">
        <authorList>
            <person name="Wang F."/>
        </authorList>
    </citation>
    <scope>NUCLEOTIDE SEQUENCE [LARGE SCALE GENOMIC DNA]</scope>
    <source>
        <strain evidence="10 11">PLHSC7-2</strain>
    </source>
</reference>
<evidence type="ECO:0000256" key="2">
    <source>
        <dbReference type="ARBA" id="ARBA00022692"/>
    </source>
</evidence>
<accession>A0A418YD17</accession>
<dbReference type="PANTHER" id="PTHR43394:SF1">
    <property type="entry name" value="ATP-BINDING CASSETTE SUB-FAMILY B MEMBER 10, MITOCHONDRIAL"/>
    <property type="match status" value="1"/>
</dbReference>
<keyword evidence="11" id="KW-1185">Reference proteome</keyword>
<dbReference type="InterPro" id="IPR003439">
    <property type="entry name" value="ABC_transporter-like_ATP-bd"/>
</dbReference>
<feature type="domain" description="ABC transporter" evidence="8">
    <location>
        <begin position="347"/>
        <end position="579"/>
    </location>
</feature>
<dbReference type="InterPro" id="IPR027417">
    <property type="entry name" value="P-loop_NTPase"/>
</dbReference>
<dbReference type="GO" id="GO:0016887">
    <property type="term" value="F:ATP hydrolysis activity"/>
    <property type="evidence" value="ECO:0007669"/>
    <property type="project" value="InterPro"/>
</dbReference>
<comment type="caution">
    <text evidence="10">The sequence shown here is derived from an EMBL/GenBank/DDBJ whole genome shotgun (WGS) entry which is preliminary data.</text>
</comment>
<feature type="transmembrane region" description="Helical" evidence="7">
    <location>
        <begin position="148"/>
        <end position="165"/>
    </location>
</feature>
<proteinExistence type="predicted"/>
<evidence type="ECO:0000256" key="3">
    <source>
        <dbReference type="ARBA" id="ARBA00022741"/>
    </source>
</evidence>
<evidence type="ECO:0000256" key="4">
    <source>
        <dbReference type="ARBA" id="ARBA00022840"/>
    </source>
</evidence>
<evidence type="ECO:0000313" key="10">
    <source>
        <dbReference type="EMBL" id="RJG42427.1"/>
    </source>
</evidence>
<dbReference type="CDD" id="cd18544">
    <property type="entry name" value="ABC_6TM_TmrA_like"/>
    <property type="match status" value="1"/>
</dbReference>
<evidence type="ECO:0000256" key="6">
    <source>
        <dbReference type="ARBA" id="ARBA00023136"/>
    </source>
</evidence>
<feature type="transmembrane region" description="Helical" evidence="7">
    <location>
        <begin position="66"/>
        <end position="86"/>
    </location>
</feature>
<keyword evidence="3" id="KW-0547">Nucleotide-binding</keyword>
<dbReference type="Pfam" id="PF00664">
    <property type="entry name" value="ABC_membrane"/>
    <property type="match status" value="1"/>
</dbReference>
<feature type="transmembrane region" description="Helical" evidence="7">
    <location>
        <begin position="21"/>
        <end position="46"/>
    </location>
</feature>
<dbReference type="GO" id="GO:0005886">
    <property type="term" value="C:plasma membrane"/>
    <property type="evidence" value="ECO:0007669"/>
    <property type="project" value="UniProtKB-SubCell"/>
</dbReference>
<dbReference type="EMBL" id="QZCH01000017">
    <property type="protein sequence ID" value="RJG42427.1"/>
    <property type="molecule type" value="Genomic_DNA"/>
</dbReference>
<dbReference type="SUPFAM" id="SSF52540">
    <property type="entry name" value="P-loop containing nucleoside triphosphate hydrolases"/>
    <property type="match status" value="1"/>
</dbReference>
<organism evidence="10 11">
    <name type="scientific">Motilimonas pumila</name>
    <dbReference type="NCBI Taxonomy" id="2303987"/>
    <lineage>
        <taxon>Bacteria</taxon>
        <taxon>Pseudomonadati</taxon>
        <taxon>Pseudomonadota</taxon>
        <taxon>Gammaproteobacteria</taxon>
        <taxon>Alteromonadales</taxon>
        <taxon>Alteromonadales genera incertae sedis</taxon>
        <taxon>Motilimonas</taxon>
    </lineage>
</organism>
<dbReference type="Gene3D" id="3.40.50.300">
    <property type="entry name" value="P-loop containing nucleotide triphosphate hydrolases"/>
    <property type="match status" value="1"/>
</dbReference>
<name>A0A418YD17_9GAMM</name>
<keyword evidence="6 7" id="KW-0472">Membrane</keyword>
<dbReference type="InterPro" id="IPR003593">
    <property type="entry name" value="AAA+_ATPase"/>
</dbReference>
<protein>
    <submittedName>
        <fullName evidence="10">ATP-binding cassette domain-containing protein</fullName>
    </submittedName>
</protein>
<keyword evidence="2 7" id="KW-0812">Transmembrane</keyword>
<dbReference type="InterPro" id="IPR011527">
    <property type="entry name" value="ABC1_TM_dom"/>
</dbReference>
<feature type="transmembrane region" description="Helical" evidence="7">
    <location>
        <begin position="171"/>
        <end position="191"/>
    </location>
</feature>
<comment type="subcellular location">
    <subcellularLocation>
        <location evidence="1">Cell membrane</location>
        <topology evidence="1">Multi-pass membrane protein</topology>
    </subcellularLocation>
</comment>
<evidence type="ECO:0000259" key="9">
    <source>
        <dbReference type="PROSITE" id="PS50929"/>
    </source>
</evidence>
<dbReference type="GO" id="GO:0005524">
    <property type="term" value="F:ATP binding"/>
    <property type="evidence" value="ECO:0007669"/>
    <property type="project" value="UniProtKB-KW"/>
</dbReference>
<dbReference type="PROSITE" id="PS50893">
    <property type="entry name" value="ABC_TRANSPORTER_2"/>
    <property type="match status" value="1"/>
</dbReference>
<evidence type="ECO:0000256" key="5">
    <source>
        <dbReference type="ARBA" id="ARBA00022989"/>
    </source>
</evidence>
<reference evidence="10 11" key="2">
    <citation type="submission" date="2019-01" db="EMBL/GenBank/DDBJ databases">
        <title>Motilimonas pumilus sp. nov., isolated from the gut of sea cucumber (Apostichopus japonicus).</title>
        <authorList>
            <person name="Wang F.-Q."/>
            <person name="Ren L.-H."/>
            <person name="Lin Y.-W."/>
            <person name="Sun G.-H."/>
            <person name="Du Z.-J."/>
            <person name="Zhao J.-X."/>
            <person name="Liu X.-J."/>
            <person name="Liu L.-J."/>
        </authorList>
    </citation>
    <scope>NUCLEOTIDE SEQUENCE [LARGE SCALE GENOMIC DNA]</scope>
    <source>
        <strain evidence="10 11">PLHSC7-2</strain>
    </source>
</reference>
<evidence type="ECO:0000259" key="8">
    <source>
        <dbReference type="PROSITE" id="PS50893"/>
    </source>
</evidence>
<dbReference type="InterPro" id="IPR036640">
    <property type="entry name" value="ABC1_TM_sf"/>
</dbReference>
<dbReference type="SUPFAM" id="SSF90123">
    <property type="entry name" value="ABC transporter transmembrane region"/>
    <property type="match status" value="1"/>
</dbReference>
<dbReference type="PANTHER" id="PTHR43394">
    <property type="entry name" value="ATP-DEPENDENT PERMEASE MDL1, MITOCHONDRIAL"/>
    <property type="match status" value="1"/>
</dbReference>
<evidence type="ECO:0000256" key="7">
    <source>
        <dbReference type="SAM" id="Phobius"/>
    </source>
</evidence>
<dbReference type="AlphaFoldDB" id="A0A418YD17"/>
<dbReference type="GO" id="GO:0015421">
    <property type="term" value="F:ABC-type oligopeptide transporter activity"/>
    <property type="evidence" value="ECO:0007669"/>
    <property type="project" value="TreeGrafter"/>
</dbReference>
<dbReference type="Proteomes" id="UP000283255">
    <property type="component" value="Unassembled WGS sequence"/>
</dbReference>